<feature type="domain" description="ILEI/PANDER" evidence="2">
    <location>
        <begin position="128"/>
        <end position="180"/>
    </location>
</feature>
<sequence length="304" mass="35040">MLIGWINILFLMKDFGGIIRSQDMNPVHEEADIEDSFNSERSRESQTPVQTDPFSRWEELLLNNNDPCKIIIESPLWDKFRSEYQAFAKLCEEKNALVKKIDTLWKEAVLPPAVYFDDPAFMSDLWDKNYNIELVKGRSLIELLKEVQPFSLIILSVKDDGTQSLNHKWQEQLSELGVHALTREHLRYGYVNIIWKTVDHMYTSLYEELSLNRLAIQLKKGDKIKDHIISADLDIVSAGFDSGNFSSIKIDGQEFSPNLRGINIVVYDAIDSSVEAVHRADTFVTIFDDKTIYRAYTEVKINAL</sequence>
<evidence type="ECO:0000259" key="2">
    <source>
        <dbReference type="Pfam" id="PF15711"/>
    </source>
</evidence>
<gene>
    <name evidence="3" type="ORF">K0U00_01860</name>
</gene>
<comment type="caution">
    <text evidence="3">The sequence shown here is derived from an EMBL/GenBank/DDBJ whole genome shotgun (WGS) entry which is preliminary data.</text>
</comment>
<keyword evidence="4" id="KW-1185">Reference proteome</keyword>
<name>A0ABS7BVV5_9BACL</name>
<dbReference type="EMBL" id="JAHZIK010000018">
    <property type="protein sequence ID" value="MBW7452788.1"/>
    <property type="molecule type" value="Genomic_DNA"/>
</dbReference>
<dbReference type="Pfam" id="PF15711">
    <property type="entry name" value="ILEI"/>
    <property type="match status" value="1"/>
</dbReference>
<proteinExistence type="predicted"/>
<dbReference type="Proteomes" id="UP001519887">
    <property type="component" value="Unassembled WGS sequence"/>
</dbReference>
<dbReference type="InterPro" id="IPR039477">
    <property type="entry name" value="ILEI/PANDER_dom"/>
</dbReference>
<evidence type="ECO:0000256" key="1">
    <source>
        <dbReference type="SAM" id="MobiDB-lite"/>
    </source>
</evidence>
<accession>A0ABS7BVV5</accession>
<evidence type="ECO:0000313" key="4">
    <source>
        <dbReference type="Proteomes" id="UP001519887"/>
    </source>
</evidence>
<reference evidence="3 4" key="1">
    <citation type="submission" date="2021-07" db="EMBL/GenBank/DDBJ databases">
        <title>Paenibacillus radiodurans sp. nov., isolated from the southeastern edge of Tengger Desert.</title>
        <authorList>
            <person name="Zhang G."/>
        </authorList>
    </citation>
    <scope>NUCLEOTIDE SEQUENCE [LARGE SCALE GENOMIC DNA]</scope>
    <source>
        <strain evidence="3 4">CCM 7311</strain>
    </source>
</reference>
<protein>
    <recommendedName>
        <fullName evidence="2">ILEI/PANDER domain-containing protein</fullName>
    </recommendedName>
</protein>
<feature type="region of interest" description="Disordered" evidence="1">
    <location>
        <begin position="32"/>
        <end position="51"/>
    </location>
</feature>
<evidence type="ECO:0000313" key="3">
    <source>
        <dbReference type="EMBL" id="MBW7452788.1"/>
    </source>
</evidence>
<organism evidence="3 4">
    <name type="scientific">Paenibacillus sepulcri</name>
    <dbReference type="NCBI Taxonomy" id="359917"/>
    <lineage>
        <taxon>Bacteria</taxon>
        <taxon>Bacillati</taxon>
        <taxon>Bacillota</taxon>
        <taxon>Bacilli</taxon>
        <taxon>Bacillales</taxon>
        <taxon>Paenibacillaceae</taxon>
        <taxon>Paenibacillus</taxon>
    </lineage>
</organism>